<dbReference type="Proteomes" id="UP000186657">
    <property type="component" value="Unassembled WGS sequence"/>
</dbReference>
<evidence type="ECO:0000313" key="2">
    <source>
        <dbReference type="Proteomes" id="UP000186657"/>
    </source>
</evidence>
<dbReference type="EMBL" id="MKZS01000001">
    <property type="protein sequence ID" value="OLT58676.1"/>
    <property type="molecule type" value="Genomic_DNA"/>
</dbReference>
<proteinExistence type="predicted"/>
<keyword evidence="2" id="KW-1185">Reference proteome</keyword>
<protein>
    <submittedName>
        <fullName evidence="1">Uncharacterized protein</fullName>
    </submittedName>
</protein>
<organism evidence="1 2">
    <name type="scientific">Moorena bouillonii PNG</name>
    <dbReference type="NCBI Taxonomy" id="568701"/>
    <lineage>
        <taxon>Bacteria</taxon>
        <taxon>Bacillati</taxon>
        <taxon>Cyanobacteriota</taxon>
        <taxon>Cyanophyceae</taxon>
        <taxon>Coleofasciculales</taxon>
        <taxon>Coleofasciculaceae</taxon>
        <taxon>Moorena</taxon>
    </lineage>
</organism>
<comment type="caution">
    <text evidence="1">The sequence shown here is derived from an EMBL/GenBank/DDBJ whole genome shotgun (WGS) entry which is preliminary data.</text>
</comment>
<dbReference type="AlphaFoldDB" id="A0A1U7MY99"/>
<evidence type="ECO:0000313" key="1">
    <source>
        <dbReference type="EMBL" id="OLT58676.1"/>
    </source>
</evidence>
<sequence length="68" mass="7468">MIFRHSSIVDCWLKDEKNYGKLTQLRQGWGGSSLGDVVKGVDPPKSPLIRGTLPIEAGLGRIEPWGCC</sequence>
<reference evidence="1 2" key="1">
    <citation type="submission" date="2016-10" db="EMBL/GenBank/DDBJ databases">
        <title>Comparative genomics uncovers the prolific and rare metabolic potential of the cyanobacterial genus Moorea.</title>
        <authorList>
            <person name="Leao T."/>
            <person name="Castelao G."/>
            <person name="Korobeynikov A."/>
            <person name="Monroe E.A."/>
            <person name="Podell S."/>
            <person name="Glukhov E."/>
            <person name="Allen E."/>
            <person name="Gerwick W.H."/>
            <person name="Gerwick L."/>
        </authorList>
    </citation>
    <scope>NUCLEOTIDE SEQUENCE [LARGE SCALE GENOMIC DNA]</scope>
    <source>
        <strain evidence="1 2">PNG5-198</strain>
    </source>
</reference>
<gene>
    <name evidence="1" type="ORF">BJP37_06060</name>
</gene>
<accession>A0A1U7MY99</accession>
<name>A0A1U7MY99_9CYAN</name>